<organism evidence="2 3">
    <name type="scientific">Niastella caeni</name>
    <dbReference type="NCBI Taxonomy" id="2569763"/>
    <lineage>
        <taxon>Bacteria</taxon>
        <taxon>Pseudomonadati</taxon>
        <taxon>Bacteroidota</taxon>
        <taxon>Chitinophagia</taxon>
        <taxon>Chitinophagales</taxon>
        <taxon>Chitinophagaceae</taxon>
        <taxon>Niastella</taxon>
    </lineage>
</organism>
<evidence type="ECO:0000313" key="2">
    <source>
        <dbReference type="EMBL" id="THU38080.1"/>
    </source>
</evidence>
<feature type="transmembrane region" description="Helical" evidence="1">
    <location>
        <begin position="75"/>
        <end position="96"/>
    </location>
</feature>
<evidence type="ECO:0000313" key="3">
    <source>
        <dbReference type="Proteomes" id="UP000306918"/>
    </source>
</evidence>
<dbReference type="RefSeq" id="WP_136578036.1">
    <property type="nucleotide sequence ID" value="NZ_STFF01000004.1"/>
</dbReference>
<proteinExistence type="predicted"/>
<dbReference type="AlphaFoldDB" id="A0A4S8HRL3"/>
<dbReference type="Pfam" id="PF17319">
    <property type="entry name" value="DUF5362"/>
    <property type="match status" value="1"/>
</dbReference>
<evidence type="ECO:0000256" key="1">
    <source>
        <dbReference type="SAM" id="Phobius"/>
    </source>
</evidence>
<reference evidence="2 3" key="1">
    <citation type="submission" date="2019-04" db="EMBL/GenBank/DDBJ databases">
        <title>Niastella caeni sp. nov., isolated from activated sludge.</title>
        <authorList>
            <person name="Sheng M."/>
        </authorList>
    </citation>
    <scope>NUCLEOTIDE SEQUENCE [LARGE SCALE GENOMIC DNA]</scope>
    <source>
        <strain evidence="2 3">HX-2-15</strain>
    </source>
</reference>
<dbReference type="Proteomes" id="UP000306918">
    <property type="component" value="Unassembled WGS sequence"/>
</dbReference>
<feature type="transmembrane region" description="Helical" evidence="1">
    <location>
        <begin position="127"/>
        <end position="151"/>
    </location>
</feature>
<protein>
    <recommendedName>
        <fullName evidence="4">DUF5362 domain-containing protein</fullName>
    </recommendedName>
</protein>
<keyword evidence="1" id="KW-1133">Transmembrane helix</keyword>
<comment type="caution">
    <text evidence="2">The sequence shown here is derived from an EMBL/GenBank/DDBJ whole genome shotgun (WGS) entry which is preliminary data.</text>
</comment>
<accession>A0A4S8HRL3</accession>
<gene>
    <name evidence="2" type="ORF">FAM09_15455</name>
</gene>
<keyword evidence="1" id="KW-0472">Membrane</keyword>
<feature type="transmembrane region" description="Helical" evidence="1">
    <location>
        <begin position="34"/>
        <end position="55"/>
    </location>
</feature>
<keyword evidence="1" id="KW-0812">Transmembrane</keyword>
<dbReference type="EMBL" id="STFF01000004">
    <property type="protein sequence ID" value="THU38080.1"/>
    <property type="molecule type" value="Genomic_DNA"/>
</dbReference>
<dbReference type="InterPro" id="IPR035287">
    <property type="entry name" value="DUF5362"/>
</dbReference>
<keyword evidence="3" id="KW-1185">Reference proteome</keyword>
<name>A0A4S8HRL3_9BACT</name>
<evidence type="ECO:0008006" key="4">
    <source>
        <dbReference type="Google" id="ProtNLM"/>
    </source>
</evidence>
<sequence length="153" mass="16747">MEQYSQAAVGTESNLFELQIDHENMRYLGETAKWAKFLSIVGFVMCGLLVIAALFAGSLLSSFSPLGGTMGASGLLVTIIYIGGALLYFFPCLYMFNFARKMQMAMNNNDQSTLNASFSNLKSSFKFVGILTIVILSIYLLLILIALIVGLSR</sequence>
<dbReference type="OrthoDB" id="1121797at2"/>